<comment type="caution">
    <text evidence="2">The sequence shown here is derived from an EMBL/GenBank/DDBJ whole genome shotgun (WGS) entry which is preliminary data.</text>
</comment>
<feature type="compositionally biased region" description="Low complexity" evidence="1">
    <location>
        <begin position="544"/>
        <end position="555"/>
    </location>
</feature>
<feature type="compositionally biased region" description="Basic and acidic residues" evidence="1">
    <location>
        <begin position="453"/>
        <end position="492"/>
    </location>
</feature>
<dbReference type="InterPro" id="IPR036537">
    <property type="entry name" value="Adaptor_Cbl_N_dom_sf"/>
</dbReference>
<dbReference type="OrthoDB" id="192148at2759"/>
<accession>A0A9P6E5R5</accession>
<protein>
    <submittedName>
        <fullName evidence="2">Uncharacterized protein</fullName>
    </submittedName>
</protein>
<evidence type="ECO:0000313" key="3">
    <source>
        <dbReference type="Proteomes" id="UP000807306"/>
    </source>
</evidence>
<feature type="compositionally biased region" description="Pro residues" evidence="1">
    <location>
        <begin position="518"/>
        <end position="543"/>
    </location>
</feature>
<feature type="compositionally biased region" description="Low complexity" evidence="1">
    <location>
        <begin position="508"/>
        <end position="517"/>
    </location>
</feature>
<feature type="compositionally biased region" description="Basic and acidic residues" evidence="1">
    <location>
        <begin position="374"/>
        <end position="424"/>
    </location>
</feature>
<organism evidence="2 3">
    <name type="scientific">Crepidotus variabilis</name>
    <dbReference type="NCBI Taxonomy" id="179855"/>
    <lineage>
        <taxon>Eukaryota</taxon>
        <taxon>Fungi</taxon>
        <taxon>Dikarya</taxon>
        <taxon>Basidiomycota</taxon>
        <taxon>Agaricomycotina</taxon>
        <taxon>Agaricomycetes</taxon>
        <taxon>Agaricomycetidae</taxon>
        <taxon>Agaricales</taxon>
        <taxon>Agaricineae</taxon>
        <taxon>Crepidotaceae</taxon>
        <taxon>Crepidotus</taxon>
    </lineage>
</organism>
<feature type="compositionally biased region" description="Acidic residues" evidence="1">
    <location>
        <begin position="440"/>
        <end position="452"/>
    </location>
</feature>
<feature type="compositionally biased region" description="Low complexity" evidence="1">
    <location>
        <begin position="579"/>
        <end position="600"/>
    </location>
</feature>
<gene>
    <name evidence="2" type="ORF">CPB83DRAFT_63063</name>
</gene>
<dbReference type="EMBL" id="MU157925">
    <property type="protein sequence ID" value="KAF9523091.1"/>
    <property type="molecule type" value="Genomic_DNA"/>
</dbReference>
<feature type="region of interest" description="Disordered" evidence="1">
    <location>
        <begin position="374"/>
        <end position="609"/>
    </location>
</feature>
<evidence type="ECO:0000256" key="1">
    <source>
        <dbReference type="SAM" id="MobiDB-lite"/>
    </source>
</evidence>
<name>A0A9P6E5R5_9AGAR</name>
<reference evidence="2" key="1">
    <citation type="submission" date="2020-11" db="EMBL/GenBank/DDBJ databases">
        <authorList>
            <consortium name="DOE Joint Genome Institute"/>
            <person name="Ahrendt S."/>
            <person name="Riley R."/>
            <person name="Andreopoulos W."/>
            <person name="Labutti K."/>
            <person name="Pangilinan J."/>
            <person name="Ruiz-Duenas F.J."/>
            <person name="Barrasa J.M."/>
            <person name="Sanchez-Garcia M."/>
            <person name="Camarero S."/>
            <person name="Miyauchi S."/>
            <person name="Serrano A."/>
            <person name="Linde D."/>
            <person name="Babiker R."/>
            <person name="Drula E."/>
            <person name="Ayuso-Fernandez I."/>
            <person name="Pacheco R."/>
            <person name="Padilla G."/>
            <person name="Ferreira P."/>
            <person name="Barriuso J."/>
            <person name="Kellner H."/>
            <person name="Castanera R."/>
            <person name="Alfaro M."/>
            <person name="Ramirez L."/>
            <person name="Pisabarro A.G."/>
            <person name="Kuo A."/>
            <person name="Tritt A."/>
            <person name="Lipzen A."/>
            <person name="He G."/>
            <person name="Yan M."/>
            <person name="Ng V."/>
            <person name="Cullen D."/>
            <person name="Martin F."/>
            <person name="Rosso M.-N."/>
            <person name="Henrissat B."/>
            <person name="Hibbett D."/>
            <person name="Martinez A.T."/>
            <person name="Grigoriev I.V."/>
        </authorList>
    </citation>
    <scope>NUCLEOTIDE SEQUENCE</scope>
    <source>
        <strain evidence="2">CBS 506.95</strain>
    </source>
</reference>
<evidence type="ECO:0000313" key="2">
    <source>
        <dbReference type="EMBL" id="KAF9523091.1"/>
    </source>
</evidence>
<dbReference type="GO" id="GO:0007166">
    <property type="term" value="P:cell surface receptor signaling pathway"/>
    <property type="evidence" value="ECO:0007669"/>
    <property type="project" value="InterPro"/>
</dbReference>
<proteinExistence type="predicted"/>
<dbReference type="Gene3D" id="1.20.930.20">
    <property type="entry name" value="Adaptor protein Cbl, N-terminal domain"/>
    <property type="match status" value="1"/>
</dbReference>
<sequence length="609" mass="69615">MSDKPVSLAVPVPKVANGDCRTNSFLLLLSLHRLLCFNPLSVMFSDKKAKKSSPKNLFKSVANKGAVLLDIEDMELEYLSEGDERDESSFSSSKKYFSKKKDESLMESWFWRVVDDGALSIQATLKRAAGPSISISLKRSAEAAICVLLLVKTVKENKANFHALALDAAGVVVQVYISYEKSEDKTKWPGKILEEELMDLLRLLTEIKEFAMARSEGGGVIRLFTKDHDSKRIKEFRKKIESSVRSIQRKALNFEQYLGLLKSKEEVAEVVPPEVKESQADLDKDREERDQLLAELLQEKRDREMEELKKQQRLDELERNKLKEEERKAKEAEKSIEQEIEQLEDAADEIKQIEEAEREKIKLEKLMKEVREREAQMKLQEEELNKRRRRMEEEERRLLDEKAVQKLRAKEAEFYASRKDRQEASDTEEIDERYDQPPSSDEEESSEEEDSESERLRLEEERKAQEKEARRAARRAAREAEERQLAEEEARQARKKKKKAQAPDQGFAPGQAYYPQGPYAPPPPQGHFYGPPPQHYPNAPYAPSPYYGSPAYPGSPMSPPGPWGQPPIAPPKGGTLTMNSGNVYSSVVSNVGNNYSQSGGSRKKTRTRT</sequence>
<feature type="compositionally biased region" description="Pro residues" evidence="1">
    <location>
        <begin position="556"/>
        <end position="570"/>
    </location>
</feature>
<dbReference type="InterPro" id="IPR059179">
    <property type="entry name" value="MLKL-like_MCAfunc"/>
</dbReference>
<keyword evidence="3" id="KW-1185">Reference proteome</keyword>
<dbReference type="CDD" id="cd21037">
    <property type="entry name" value="MLKL_NTD"/>
    <property type="match status" value="1"/>
</dbReference>
<dbReference type="AlphaFoldDB" id="A0A9P6E5R5"/>
<dbReference type="Proteomes" id="UP000807306">
    <property type="component" value="Unassembled WGS sequence"/>
</dbReference>